<comment type="pathway">
    <text evidence="2 12">Amino-acid biosynthesis; L-isoleucine biosynthesis; L-isoleucine from 2-oxobutanoate: step 4/4.</text>
</comment>
<dbReference type="GO" id="GO:0052656">
    <property type="term" value="F:L-isoleucine-2-oxoglutarate transaminase activity"/>
    <property type="evidence" value="ECO:0007669"/>
    <property type="project" value="RHEA"/>
</dbReference>
<dbReference type="InterPro" id="IPR036038">
    <property type="entry name" value="Aminotransferase-like"/>
</dbReference>
<proteinExistence type="inferred from homology"/>
<dbReference type="FunFam" id="3.20.10.10:FF:000002">
    <property type="entry name" value="D-alanine aminotransferase"/>
    <property type="match status" value="1"/>
</dbReference>
<evidence type="ECO:0000256" key="7">
    <source>
        <dbReference type="ARBA" id="ARBA00022679"/>
    </source>
</evidence>
<comment type="catalytic activity">
    <reaction evidence="11 12">
        <text>L-leucine + 2-oxoglutarate = 4-methyl-2-oxopentanoate + L-glutamate</text>
        <dbReference type="Rhea" id="RHEA:18321"/>
        <dbReference type="ChEBI" id="CHEBI:16810"/>
        <dbReference type="ChEBI" id="CHEBI:17865"/>
        <dbReference type="ChEBI" id="CHEBI:29985"/>
        <dbReference type="ChEBI" id="CHEBI:57427"/>
        <dbReference type="EC" id="2.6.1.42"/>
    </reaction>
</comment>
<evidence type="ECO:0000313" key="13">
    <source>
        <dbReference type="EMBL" id="RAW02625.1"/>
    </source>
</evidence>
<gene>
    <name evidence="12" type="primary">ilvE</name>
    <name evidence="13" type="ORF">DQQ10_00495</name>
</gene>
<dbReference type="UniPathway" id="UPA00049">
    <property type="reaction ID" value="UER00062"/>
</dbReference>
<dbReference type="InterPro" id="IPR050571">
    <property type="entry name" value="Class-IV_PLP-Dep_Aminotrnsfr"/>
</dbReference>
<comment type="catalytic activity">
    <reaction evidence="10 12">
        <text>L-isoleucine + 2-oxoglutarate = (S)-3-methyl-2-oxopentanoate + L-glutamate</text>
        <dbReference type="Rhea" id="RHEA:24801"/>
        <dbReference type="ChEBI" id="CHEBI:16810"/>
        <dbReference type="ChEBI" id="CHEBI:29985"/>
        <dbReference type="ChEBI" id="CHEBI:35146"/>
        <dbReference type="ChEBI" id="CHEBI:58045"/>
        <dbReference type="EC" id="2.6.1.42"/>
    </reaction>
</comment>
<dbReference type="NCBIfam" id="TIGR01122">
    <property type="entry name" value="ilvE_I"/>
    <property type="match status" value="1"/>
</dbReference>
<dbReference type="UniPathway" id="UPA00048">
    <property type="reaction ID" value="UER00073"/>
</dbReference>
<keyword evidence="8 12" id="KW-0663">Pyridoxal phosphate</keyword>
<dbReference type="EMBL" id="QMFY01000001">
    <property type="protein sequence ID" value="RAW02625.1"/>
    <property type="molecule type" value="Genomic_DNA"/>
</dbReference>
<keyword evidence="12" id="KW-0028">Amino-acid biosynthesis</keyword>
<evidence type="ECO:0000256" key="5">
    <source>
        <dbReference type="ARBA" id="ARBA00009320"/>
    </source>
</evidence>
<sequence>MYYTKDTILFLNGKFIKAVDAHTDLYSQTLHYGFGAFEGIRAYQTMNGVKIFKAYEHFERLKKSCALVGIPFNYETEELVQIAYQLLEKNELSDAYIRPLVYCAPNMQLTQPSEVYLMMCTWEWEKYHGADRQLKMCISSYQRPNPNSLKMEAKVTGHYVNSILATSEAKVRGYDEALMLDMNSNIAEAPGANFFLEKDGVLHTPSLGHILPGITRQTVLNICRELDIPVTERQIKPEELESADSAFLCGTAAEIVGIESIDAKPFRKPWFDSLGASIQEAYKCQVLEKSFSYVII</sequence>
<dbReference type="NCBIfam" id="NF005146">
    <property type="entry name" value="PRK06606.1"/>
    <property type="match status" value="1"/>
</dbReference>
<dbReference type="GO" id="GO:0052655">
    <property type="term" value="F:L-valine-2-oxoglutarate transaminase activity"/>
    <property type="evidence" value="ECO:0007669"/>
    <property type="project" value="RHEA"/>
</dbReference>
<evidence type="ECO:0000256" key="10">
    <source>
        <dbReference type="ARBA" id="ARBA00048798"/>
    </source>
</evidence>
<evidence type="ECO:0000256" key="4">
    <source>
        <dbReference type="ARBA" id="ARBA00005072"/>
    </source>
</evidence>
<dbReference type="AlphaFoldDB" id="A0A364Y817"/>
<dbReference type="InterPro" id="IPR043132">
    <property type="entry name" value="BCAT-like_C"/>
</dbReference>
<dbReference type="SUPFAM" id="SSF56752">
    <property type="entry name" value="D-aminoacid aminotransferase-like PLP-dependent enzymes"/>
    <property type="match status" value="1"/>
</dbReference>
<dbReference type="EC" id="2.6.1.42" evidence="12"/>
<organism evidence="13 14">
    <name type="scientific">Pseudochryseolinea flava</name>
    <dbReference type="NCBI Taxonomy" id="2059302"/>
    <lineage>
        <taxon>Bacteria</taxon>
        <taxon>Pseudomonadati</taxon>
        <taxon>Bacteroidota</taxon>
        <taxon>Cytophagia</taxon>
        <taxon>Cytophagales</taxon>
        <taxon>Fulvivirgaceae</taxon>
        <taxon>Pseudochryseolinea</taxon>
    </lineage>
</organism>
<dbReference type="PANTHER" id="PTHR42743">
    <property type="entry name" value="AMINO-ACID AMINOTRANSFERASE"/>
    <property type="match status" value="1"/>
</dbReference>
<dbReference type="GO" id="GO:0009097">
    <property type="term" value="P:isoleucine biosynthetic process"/>
    <property type="evidence" value="ECO:0007669"/>
    <property type="project" value="UniProtKB-UniPathway"/>
</dbReference>
<dbReference type="GO" id="GO:0009098">
    <property type="term" value="P:L-leucine biosynthetic process"/>
    <property type="evidence" value="ECO:0007669"/>
    <property type="project" value="UniProtKB-UniPathway"/>
</dbReference>
<comment type="pathway">
    <text evidence="3 12">Amino-acid biosynthesis; L-valine biosynthesis; L-valine from pyruvate: step 4/4.</text>
</comment>
<dbReference type="Gene3D" id="3.20.10.10">
    <property type="entry name" value="D-amino Acid Aminotransferase, subunit A, domain 2"/>
    <property type="match status" value="1"/>
</dbReference>
<reference evidence="13 14" key="1">
    <citation type="submission" date="2018-06" db="EMBL/GenBank/DDBJ databases">
        <title>Chryseolinea flavus sp. nov., a member of the phylum Bacteroidetes isolated from soil.</title>
        <authorList>
            <person name="Li Y."/>
            <person name="Wang J."/>
        </authorList>
    </citation>
    <scope>NUCLEOTIDE SEQUENCE [LARGE SCALE GENOMIC DNA]</scope>
    <source>
        <strain evidence="13 14">SDU1-6</strain>
    </source>
</reference>
<evidence type="ECO:0000256" key="12">
    <source>
        <dbReference type="RuleBase" id="RU364094"/>
    </source>
</evidence>
<dbReference type="GO" id="GO:0052654">
    <property type="term" value="F:L-leucine-2-oxoglutarate transaminase activity"/>
    <property type="evidence" value="ECO:0007669"/>
    <property type="project" value="RHEA"/>
</dbReference>
<dbReference type="InterPro" id="IPR043131">
    <property type="entry name" value="BCAT-like_N"/>
</dbReference>
<name>A0A364Y817_9BACT</name>
<keyword evidence="6 12" id="KW-0032">Aminotransferase</keyword>
<evidence type="ECO:0000256" key="6">
    <source>
        <dbReference type="ARBA" id="ARBA00022576"/>
    </source>
</evidence>
<evidence type="ECO:0000256" key="1">
    <source>
        <dbReference type="ARBA" id="ARBA00001933"/>
    </source>
</evidence>
<comment type="catalytic activity">
    <reaction evidence="9 12">
        <text>L-valine + 2-oxoglutarate = 3-methyl-2-oxobutanoate + L-glutamate</text>
        <dbReference type="Rhea" id="RHEA:24813"/>
        <dbReference type="ChEBI" id="CHEBI:11851"/>
        <dbReference type="ChEBI" id="CHEBI:16810"/>
        <dbReference type="ChEBI" id="CHEBI:29985"/>
        <dbReference type="ChEBI" id="CHEBI:57762"/>
        <dbReference type="EC" id="2.6.1.42"/>
    </reaction>
</comment>
<comment type="function">
    <text evidence="12">Acts on leucine, isoleucine and valine.</text>
</comment>
<protein>
    <recommendedName>
        <fullName evidence="12">Branched-chain-amino-acid aminotransferase</fullName>
        <shortName evidence="12">BCAT</shortName>
        <ecNumber evidence="12">2.6.1.42</ecNumber>
    </recommendedName>
</protein>
<comment type="caution">
    <text evidence="13">The sequence shown here is derived from an EMBL/GenBank/DDBJ whole genome shotgun (WGS) entry which is preliminary data.</text>
</comment>
<keyword evidence="12" id="KW-0100">Branched-chain amino acid biosynthesis</keyword>
<keyword evidence="14" id="KW-1185">Reference proteome</keyword>
<dbReference type="OrthoDB" id="9804984at2"/>
<evidence type="ECO:0000313" key="14">
    <source>
        <dbReference type="Proteomes" id="UP000251889"/>
    </source>
</evidence>
<dbReference type="PANTHER" id="PTHR42743:SF11">
    <property type="entry name" value="AMINODEOXYCHORISMATE LYASE"/>
    <property type="match status" value="1"/>
</dbReference>
<dbReference type="Gene3D" id="3.30.470.10">
    <property type="match status" value="1"/>
</dbReference>
<dbReference type="Proteomes" id="UP000251889">
    <property type="component" value="Unassembled WGS sequence"/>
</dbReference>
<comment type="cofactor">
    <cofactor evidence="1 12">
        <name>pyridoxal 5'-phosphate</name>
        <dbReference type="ChEBI" id="CHEBI:597326"/>
    </cofactor>
</comment>
<evidence type="ECO:0000256" key="9">
    <source>
        <dbReference type="ARBA" id="ARBA00048212"/>
    </source>
</evidence>
<dbReference type="Pfam" id="PF01063">
    <property type="entry name" value="Aminotran_4"/>
    <property type="match status" value="1"/>
</dbReference>
<dbReference type="GO" id="GO:0009099">
    <property type="term" value="P:L-valine biosynthetic process"/>
    <property type="evidence" value="ECO:0007669"/>
    <property type="project" value="UniProtKB-UniPathway"/>
</dbReference>
<evidence type="ECO:0000256" key="2">
    <source>
        <dbReference type="ARBA" id="ARBA00004824"/>
    </source>
</evidence>
<evidence type="ECO:0000256" key="8">
    <source>
        <dbReference type="ARBA" id="ARBA00022898"/>
    </source>
</evidence>
<dbReference type="InterPro" id="IPR005785">
    <property type="entry name" value="B_amino_transI"/>
</dbReference>
<comment type="similarity">
    <text evidence="5 12">Belongs to the class-IV pyridoxal-phosphate-dependent aminotransferase family.</text>
</comment>
<comment type="pathway">
    <text evidence="4 12">Amino-acid biosynthesis; L-leucine biosynthesis; L-leucine from 3-methyl-2-oxobutanoate: step 4/4.</text>
</comment>
<evidence type="ECO:0000256" key="11">
    <source>
        <dbReference type="ARBA" id="ARBA00049229"/>
    </source>
</evidence>
<accession>A0A364Y817</accession>
<evidence type="ECO:0000256" key="3">
    <source>
        <dbReference type="ARBA" id="ARBA00004931"/>
    </source>
</evidence>
<keyword evidence="7 12" id="KW-0808">Transferase</keyword>
<dbReference type="InterPro" id="IPR001544">
    <property type="entry name" value="Aminotrans_IV"/>
</dbReference>
<dbReference type="UniPathway" id="UPA00047">
    <property type="reaction ID" value="UER00058"/>
</dbReference>